<keyword evidence="1" id="KW-1133">Transmembrane helix</keyword>
<dbReference type="RefSeq" id="WP_162668987.1">
    <property type="nucleotide sequence ID" value="NZ_LR593886.1"/>
</dbReference>
<evidence type="ECO:0000313" key="3">
    <source>
        <dbReference type="Proteomes" id="UP000464178"/>
    </source>
</evidence>
<evidence type="ECO:0000256" key="1">
    <source>
        <dbReference type="SAM" id="Phobius"/>
    </source>
</evidence>
<dbReference type="PANTHER" id="PTHR35519:SF2">
    <property type="entry name" value="PH DOMAIN PROTEIN"/>
    <property type="match status" value="1"/>
</dbReference>
<reference evidence="2 3" key="1">
    <citation type="submission" date="2019-05" db="EMBL/GenBank/DDBJ databases">
        <authorList>
            <consortium name="Science for Life Laboratories"/>
        </authorList>
    </citation>
    <scope>NUCLEOTIDE SEQUENCE [LARGE SCALE GENOMIC DNA]</scope>
    <source>
        <strain evidence="2">Soil9</strain>
    </source>
</reference>
<proteinExistence type="predicted"/>
<organism evidence="2 3">
    <name type="scientific">Gemmata massiliana</name>
    <dbReference type="NCBI Taxonomy" id="1210884"/>
    <lineage>
        <taxon>Bacteria</taxon>
        <taxon>Pseudomonadati</taxon>
        <taxon>Planctomycetota</taxon>
        <taxon>Planctomycetia</taxon>
        <taxon>Gemmatales</taxon>
        <taxon>Gemmataceae</taxon>
        <taxon>Gemmata</taxon>
    </lineage>
</organism>
<dbReference type="PANTHER" id="PTHR35519">
    <property type="entry name" value="MEMBRANE PROTEINS"/>
    <property type="match status" value="1"/>
</dbReference>
<dbReference type="Proteomes" id="UP000464178">
    <property type="component" value="Chromosome"/>
</dbReference>
<keyword evidence="1" id="KW-0812">Transmembrane</keyword>
<evidence type="ECO:0008006" key="4">
    <source>
        <dbReference type="Google" id="ProtNLM"/>
    </source>
</evidence>
<name>A0A6P2D4R3_9BACT</name>
<feature type="transmembrane region" description="Helical" evidence="1">
    <location>
        <begin position="94"/>
        <end position="115"/>
    </location>
</feature>
<dbReference type="AlphaFoldDB" id="A0A6P2D4R3"/>
<evidence type="ECO:0000313" key="2">
    <source>
        <dbReference type="EMBL" id="VTR94452.1"/>
    </source>
</evidence>
<keyword evidence="1" id="KW-0472">Membrane</keyword>
<protein>
    <recommendedName>
        <fullName evidence="4">DUF4112 domain-containing protein</fullName>
    </recommendedName>
</protein>
<accession>A0A6P2D4R3</accession>
<gene>
    <name evidence="2" type="ORF">SOIL9_32620</name>
</gene>
<dbReference type="KEGG" id="gms:SOIL9_32620"/>
<feature type="transmembrane region" description="Helical" evidence="1">
    <location>
        <begin position="61"/>
        <end position="82"/>
    </location>
</feature>
<dbReference type="Pfam" id="PF13430">
    <property type="entry name" value="DUF4112"/>
    <property type="match status" value="1"/>
</dbReference>
<dbReference type="EMBL" id="LR593886">
    <property type="protein sequence ID" value="VTR94452.1"/>
    <property type="molecule type" value="Genomic_DNA"/>
</dbReference>
<sequence length="179" mass="19143">MEANTYQVPQRGPQEVPELTTVRILPTQAEQAELAIIRALAKVMDEAVTLPNTNLKVGLDALLGLLPVVGDLSSAAIGAYILRAATRLGVPSVVIAQMLLNLLIDAVLGMVPIFGDYLDVLYKANVKNVALIERAIENRRTAAASSWFKLIGTFGAFALIVGGGIVGTVYAVKWLWNAM</sequence>
<dbReference type="InterPro" id="IPR025187">
    <property type="entry name" value="DUF4112"/>
</dbReference>
<keyword evidence="3" id="KW-1185">Reference proteome</keyword>
<feature type="transmembrane region" description="Helical" evidence="1">
    <location>
        <begin position="147"/>
        <end position="172"/>
    </location>
</feature>